<dbReference type="GO" id="GO:0003700">
    <property type="term" value="F:DNA-binding transcription factor activity"/>
    <property type="evidence" value="ECO:0007669"/>
    <property type="project" value="TreeGrafter"/>
</dbReference>
<dbReference type="SUPFAM" id="SSF46785">
    <property type="entry name" value="Winged helix' DNA-binding domain"/>
    <property type="match status" value="1"/>
</dbReference>
<dbReference type="InterPro" id="IPR050707">
    <property type="entry name" value="HTH_MetabolicPath_Reg"/>
</dbReference>
<dbReference type="Pfam" id="PF09339">
    <property type="entry name" value="HTH_IclR"/>
    <property type="match status" value="1"/>
</dbReference>
<evidence type="ECO:0000256" key="1">
    <source>
        <dbReference type="ARBA" id="ARBA00023015"/>
    </source>
</evidence>
<keyword evidence="2" id="KW-0238">DNA-binding</keyword>
<comment type="caution">
    <text evidence="6">The sequence shown here is derived from an EMBL/GenBank/DDBJ whole genome shotgun (WGS) entry which is preliminary data.</text>
</comment>
<sequence>MTTTSSPSASKPSTSIPTSERVLQVLAHVAGHGSSLTARELAAQTKLPLSSLYRHLAALKKWGLVQEHANSGFYQPGPLSLQLAWGFDHHSYLMQIAHSEMVSLMEKSGESVGLLVYVNGQIICLDMLESKQALRCSFSKGRANSVVHGASAKALLAHLPTAVLAQILADHPVEAAYLPEQLEQCRQQGYAVSLGEVDPDVWGVSAPVFSSRNRMECTLSLMAPAARAEVRAGELIALTQAAAARIGRQLAGI</sequence>
<accession>A0A4R5VWY9</accession>
<evidence type="ECO:0000313" key="6">
    <source>
        <dbReference type="EMBL" id="TDK62815.1"/>
    </source>
</evidence>
<dbReference type="PROSITE" id="PS51077">
    <property type="entry name" value="HTH_ICLR"/>
    <property type="match status" value="1"/>
</dbReference>
<dbReference type="InterPro" id="IPR014757">
    <property type="entry name" value="Tscrpt_reg_IclR_C"/>
</dbReference>
<dbReference type="PROSITE" id="PS51078">
    <property type="entry name" value="ICLR_ED"/>
    <property type="match status" value="1"/>
</dbReference>
<protein>
    <submittedName>
        <fullName evidence="6">IclR family transcriptional regulator</fullName>
    </submittedName>
</protein>
<name>A0A4R5VWY9_9BURK</name>
<feature type="domain" description="IclR-ED" evidence="5">
    <location>
        <begin position="79"/>
        <end position="252"/>
    </location>
</feature>
<dbReference type="InterPro" id="IPR011991">
    <property type="entry name" value="ArsR-like_HTH"/>
</dbReference>
<proteinExistence type="predicted"/>
<dbReference type="GO" id="GO:0045892">
    <property type="term" value="P:negative regulation of DNA-templated transcription"/>
    <property type="evidence" value="ECO:0007669"/>
    <property type="project" value="TreeGrafter"/>
</dbReference>
<dbReference type="GO" id="GO:0003677">
    <property type="term" value="F:DNA binding"/>
    <property type="evidence" value="ECO:0007669"/>
    <property type="project" value="UniProtKB-KW"/>
</dbReference>
<dbReference type="InterPro" id="IPR005471">
    <property type="entry name" value="Tscrpt_reg_IclR_N"/>
</dbReference>
<dbReference type="Proteomes" id="UP000294829">
    <property type="component" value="Unassembled WGS sequence"/>
</dbReference>
<dbReference type="Gene3D" id="1.10.10.10">
    <property type="entry name" value="Winged helix-like DNA-binding domain superfamily/Winged helix DNA-binding domain"/>
    <property type="match status" value="1"/>
</dbReference>
<dbReference type="CDD" id="cd00090">
    <property type="entry name" value="HTH_ARSR"/>
    <property type="match status" value="1"/>
</dbReference>
<dbReference type="EMBL" id="SMYL01000010">
    <property type="protein sequence ID" value="TDK62815.1"/>
    <property type="molecule type" value="Genomic_DNA"/>
</dbReference>
<dbReference type="InterPro" id="IPR036388">
    <property type="entry name" value="WH-like_DNA-bd_sf"/>
</dbReference>
<keyword evidence="7" id="KW-1185">Reference proteome</keyword>
<dbReference type="SUPFAM" id="SSF55781">
    <property type="entry name" value="GAF domain-like"/>
    <property type="match status" value="1"/>
</dbReference>
<dbReference type="AlphaFoldDB" id="A0A4R5VWY9"/>
<gene>
    <name evidence="6" type="ORF">E2I14_15970</name>
</gene>
<keyword evidence="1" id="KW-0805">Transcription regulation</keyword>
<dbReference type="OrthoDB" id="9807558at2"/>
<evidence type="ECO:0000256" key="3">
    <source>
        <dbReference type="ARBA" id="ARBA00023163"/>
    </source>
</evidence>
<dbReference type="InterPro" id="IPR036390">
    <property type="entry name" value="WH_DNA-bd_sf"/>
</dbReference>
<feature type="domain" description="HTH iclR-type" evidence="4">
    <location>
        <begin position="16"/>
        <end position="78"/>
    </location>
</feature>
<dbReference type="InterPro" id="IPR029016">
    <property type="entry name" value="GAF-like_dom_sf"/>
</dbReference>
<organism evidence="6 7">
    <name type="scientific">Sapientia aquatica</name>
    <dbReference type="NCBI Taxonomy" id="1549640"/>
    <lineage>
        <taxon>Bacteria</taxon>
        <taxon>Pseudomonadati</taxon>
        <taxon>Pseudomonadota</taxon>
        <taxon>Betaproteobacteria</taxon>
        <taxon>Burkholderiales</taxon>
        <taxon>Oxalobacteraceae</taxon>
        <taxon>Sapientia</taxon>
    </lineage>
</organism>
<dbReference type="Pfam" id="PF01614">
    <property type="entry name" value="IclR_C"/>
    <property type="match status" value="1"/>
</dbReference>
<dbReference type="SMART" id="SM00346">
    <property type="entry name" value="HTH_ICLR"/>
    <property type="match status" value="1"/>
</dbReference>
<evidence type="ECO:0000256" key="2">
    <source>
        <dbReference type="ARBA" id="ARBA00023125"/>
    </source>
</evidence>
<evidence type="ECO:0000259" key="5">
    <source>
        <dbReference type="PROSITE" id="PS51078"/>
    </source>
</evidence>
<evidence type="ECO:0000313" key="7">
    <source>
        <dbReference type="Proteomes" id="UP000294829"/>
    </source>
</evidence>
<evidence type="ECO:0000259" key="4">
    <source>
        <dbReference type="PROSITE" id="PS51077"/>
    </source>
</evidence>
<keyword evidence="3" id="KW-0804">Transcription</keyword>
<dbReference type="PANTHER" id="PTHR30136">
    <property type="entry name" value="HELIX-TURN-HELIX TRANSCRIPTIONAL REGULATOR, ICLR FAMILY"/>
    <property type="match status" value="1"/>
</dbReference>
<dbReference type="Gene3D" id="3.30.450.40">
    <property type="match status" value="1"/>
</dbReference>
<dbReference type="PANTHER" id="PTHR30136:SF24">
    <property type="entry name" value="HTH-TYPE TRANSCRIPTIONAL REPRESSOR ALLR"/>
    <property type="match status" value="1"/>
</dbReference>
<reference evidence="6 7" key="1">
    <citation type="submission" date="2019-03" db="EMBL/GenBank/DDBJ databases">
        <title>Sapientia aquatica gen. nov., sp. nov., isolated from a crater lake.</title>
        <authorList>
            <person name="Felfoldi T."/>
            <person name="Szabo A."/>
            <person name="Toth E."/>
            <person name="Schumann P."/>
            <person name="Keki Z."/>
            <person name="Marialigeti K."/>
            <person name="Mathe I."/>
        </authorList>
    </citation>
    <scope>NUCLEOTIDE SEQUENCE [LARGE SCALE GENOMIC DNA]</scope>
    <source>
        <strain evidence="6 7">SA-152</strain>
    </source>
</reference>